<dbReference type="AlphaFoldDB" id="A0A2A2EJ75"/>
<dbReference type="Gene3D" id="3.30.870.10">
    <property type="entry name" value="Endonuclease Chain A"/>
    <property type="match status" value="1"/>
</dbReference>
<dbReference type="InterPro" id="IPR001736">
    <property type="entry name" value="PLipase_D/transphosphatidylase"/>
</dbReference>
<dbReference type="Proteomes" id="UP000217986">
    <property type="component" value="Unassembled WGS sequence"/>
</dbReference>
<reference evidence="2 3" key="1">
    <citation type="journal article" date="2017" name="ISME J.">
        <title>Unveiling bifidobacterial biogeography across the mammalian branch of the tree of life.</title>
        <authorList>
            <person name="Milani C."/>
            <person name="Mangifesta M."/>
            <person name="Mancabelli L."/>
            <person name="Lugli G.A."/>
            <person name="James K."/>
            <person name="Duranti S."/>
            <person name="Turroni F."/>
            <person name="Ferrario C."/>
            <person name="Ossiprandi M.C."/>
            <person name="van Sinderen D."/>
            <person name="Ventura M."/>
        </authorList>
    </citation>
    <scope>NUCLEOTIDE SEQUENCE [LARGE SCALE GENOMIC DNA]</scope>
    <source>
        <strain evidence="2 3">70</strain>
    </source>
</reference>
<dbReference type="NCBIfam" id="NF038319">
    <property type="entry name" value="DISARM_DrmC_I"/>
    <property type="match status" value="1"/>
</dbReference>
<dbReference type="SUPFAM" id="SSF56024">
    <property type="entry name" value="Phospholipase D/nuclease"/>
    <property type="match status" value="1"/>
</dbReference>
<dbReference type="GO" id="GO:0003824">
    <property type="term" value="F:catalytic activity"/>
    <property type="evidence" value="ECO:0007669"/>
    <property type="project" value="InterPro"/>
</dbReference>
<evidence type="ECO:0000313" key="3">
    <source>
        <dbReference type="Proteomes" id="UP000217986"/>
    </source>
</evidence>
<organism evidence="2 3">
    <name type="scientific">Bifidobacterium italicum</name>
    <dbReference type="NCBI Taxonomy" id="1960968"/>
    <lineage>
        <taxon>Bacteria</taxon>
        <taxon>Bacillati</taxon>
        <taxon>Actinomycetota</taxon>
        <taxon>Actinomycetes</taxon>
        <taxon>Bifidobacteriales</taxon>
        <taxon>Bifidobacteriaceae</taxon>
        <taxon>Bifidobacterium</taxon>
    </lineage>
</organism>
<accession>A0A2A2EJ75</accession>
<dbReference type="InterPro" id="IPR047955">
    <property type="entry name" value="DrmC-like"/>
</dbReference>
<name>A0A2A2EJ75_9BIFI</name>
<feature type="domain" description="PLD phosphodiesterase" evidence="1">
    <location>
        <begin position="196"/>
        <end position="223"/>
    </location>
</feature>
<proteinExistence type="predicted"/>
<dbReference type="GO" id="GO:0006793">
    <property type="term" value="P:phosphorus metabolic process"/>
    <property type="evidence" value="ECO:0007669"/>
    <property type="project" value="UniProtKB-ARBA"/>
</dbReference>
<dbReference type="PROSITE" id="PS50035">
    <property type="entry name" value="PLD"/>
    <property type="match status" value="1"/>
</dbReference>
<protein>
    <submittedName>
        <fullName evidence="2">Phospholipase</fullName>
    </submittedName>
</protein>
<sequence length="258" mass="28720">MMNMQKACIQLGQYLTGTEARDLANLLKKGYPLSAALQSAIDKSSRRMEIAELLTAIEECSSENSGIASTTLENVALLRVIEGARADHCEVTPVWTAPQGLAREGELNALRGKLLLDAKTSIMCSTYNFQRSSVLWEALEQMSKKLNLVITIYIDGSVNRRESDSDGSSAEDIARAFPQAKVFRTKVCIDDNGKEVRYRNHAKFLCVDHHQLLVTSANFSYSAEARNIELGLRIDDPRIAKSVEAQMLRLESMLYELV</sequence>
<dbReference type="InterPro" id="IPR025202">
    <property type="entry name" value="PLD-like_dom"/>
</dbReference>
<comment type="caution">
    <text evidence="2">The sequence shown here is derived from an EMBL/GenBank/DDBJ whole genome shotgun (WGS) entry which is preliminary data.</text>
</comment>
<dbReference type="Pfam" id="PF13091">
    <property type="entry name" value="PLDc_2"/>
    <property type="match status" value="1"/>
</dbReference>
<dbReference type="EMBL" id="MVOG01000017">
    <property type="protein sequence ID" value="PAU69284.1"/>
    <property type="molecule type" value="Genomic_DNA"/>
</dbReference>
<evidence type="ECO:0000259" key="1">
    <source>
        <dbReference type="PROSITE" id="PS50035"/>
    </source>
</evidence>
<keyword evidence="3" id="KW-1185">Reference proteome</keyword>
<evidence type="ECO:0000313" key="2">
    <source>
        <dbReference type="EMBL" id="PAU69284.1"/>
    </source>
</evidence>
<dbReference type="OrthoDB" id="3257334at2"/>
<gene>
    <name evidence="2" type="ORF">B1400_1025</name>
</gene>
<dbReference type="RefSeq" id="WP_095613377.1">
    <property type="nucleotide sequence ID" value="NZ_MVOG01000017.1"/>
</dbReference>